<reference evidence="2" key="1">
    <citation type="submission" date="2010-08" db="EMBL/GenBank/DDBJ databases">
        <authorList>
            <consortium name="Caenorhabditis japonica Sequencing Consortium"/>
            <person name="Wilson R.K."/>
        </authorList>
    </citation>
    <scope>NUCLEOTIDE SEQUENCE [LARGE SCALE GENOMIC DNA]</scope>
    <source>
        <strain evidence="2">DF5081</strain>
    </source>
</reference>
<reference evidence="1" key="2">
    <citation type="submission" date="2022-06" db="UniProtKB">
        <authorList>
            <consortium name="EnsemblMetazoa"/>
        </authorList>
    </citation>
    <scope>IDENTIFICATION</scope>
    <source>
        <strain evidence="1">DF5081</strain>
    </source>
</reference>
<accession>A0A8R1E3F6</accession>
<evidence type="ECO:0000313" key="2">
    <source>
        <dbReference type="Proteomes" id="UP000005237"/>
    </source>
</evidence>
<protein>
    <submittedName>
        <fullName evidence="1">Uncharacterized protein</fullName>
    </submittedName>
</protein>
<dbReference type="Proteomes" id="UP000005237">
    <property type="component" value="Unassembled WGS sequence"/>
</dbReference>
<name>A0A8R1E3F6_CAEJA</name>
<evidence type="ECO:0000313" key="1">
    <source>
        <dbReference type="EnsemblMetazoa" id="CJA20631.1"/>
    </source>
</evidence>
<dbReference type="EnsemblMetazoa" id="CJA20631.1">
    <property type="protein sequence ID" value="CJA20631.1"/>
    <property type="gene ID" value="WBGene00176203"/>
</dbReference>
<dbReference type="AlphaFoldDB" id="A0A8R1E3F6"/>
<sequence>MYYSECFYFCIQPNKIFDENEVIPLNRRYTSRNGNPKEPPFNILPLIWLICFLHEIDMNFFTREQLFALEKAVQIEGDDHWSQTTDDSVFLLL</sequence>
<proteinExistence type="predicted"/>
<organism evidence="1 2">
    <name type="scientific">Caenorhabditis japonica</name>
    <dbReference type="NCBI Taxonomy" id="281687"/>
    <lineage>
        <taxon>Eukaryota</taxon>
        <taxon>Metazoa</taxon>
        <taxon>Ecdysozoa</taxon>
        <taxon>Nematoda</taxon>
        <taxon>Chromadorea</taxon>
        <taxon>Rhabditida</taxon>
        <taxon>Rhabditina</taxon>
        <taxon>Rhabditomorpha</taxon>
        <taxon>Rhabditoidea</taxon>
        <taxon>Rhabditidae</taxon>
        <taxon>Peloderinae</taxon>
        <taxon>Caenorhabditis</taxon>
    </lineage>
</organism>
<keyword evidence="2" id="KW-1185">Reference proteome</keyword>